<dbReference type="PANTHER" id="PTHR22847:SF637">
    <property type="entry name" value="WD REPEAT DOMAIN 5B"/>
    <property type="match status" value="1"/>
</dbReference>
<dbReference type="InterPro" id="IPR020472">
    <property type="entry name" value="WD40_PAC1"/>
</dbReference>
<evidence type="ECO:0000256" key="4">
    <source>
        <dbReference type="ARBA" id="ARBA00038415"/>
    </source>
</evidence>
<dbReference type="InterPro" id="IPR001680">
    <property type="entry name" value="WD40_rpt"/>
</dbReference>
<feature type="repeat" description="WD" evidence="7">
    <location>
        <begin position="649"/>
        <end position="690"/>
    </location>
</feature>
<dbReference type="PROSITE" id="PS50082">
    <property type="entry name" value="WD_REPEATS_2"/>
    <property type="match status" value="12"/>
</dbReference>
<feature type="repeat" description="WD" evidence="7">
    <location>
        <begin position="901"/>
        <end position="942"/>
    </location>
</feature>
<dbReference type="FunFam" id="2.130.10.10:FF:000228">
    <property type="entry name" value="COMPASS-like H3K4 histone methylase component WDR5A"/>
    <property type="match status" value="2"/>
</dbReference>
<feature type="repeat" description="WD" evidence="7">
    <location>
        <begin position="775"/>
        <end position="816"/>
    </location>
</feature>
<feature type="repeat" description="WD" evidence="7">
    <location>
        <begin position="733"/>
        <end position="774"/>
    </location>
</feature>
<comment type="similarity">
    <text evidence="4">Belongs to the WD repeat MDV1/CAF4 family.</text>
</comment>
<dbReference type="InterPro" id="IPR036322">
    <property type="entry name" value="WD40_repeat_dom_sf"/>
</dbReference>
<feature type="domain" description="NACHT" evidence="8">
    <location>
        <begin position="78"/>
        <end position="222"/>
    </location>
</feature>
<keyword evidence="3" id="KW-0175">Coiled coil</keyword>
<keyword evidence="1 7" id="KW-0853">WD repeat</keyword>
<dbReference type="PROSITE" id="PS50837">
    <property type="entry name" value="NACHT"/>
    <property type="match status" value="1"/>
</dbReference>
<feature type="repeat" description="WD" evidence="7">
    <location>
        <begin position="817"/>
        <end position="858"/>
    </location>
</feature>
<dbReference type="PANTHER" id="PTHR22847">
    <property type="entry name" value="WD40 REPEAT PROTEIN"/>
    <property type="match status" value="1"/>
</dbReference>
<keyword evidence="10" id="KW-1185">Reference proteome</keyword>
<dbReference type="Gene3D" id="3.40.50.300">
    <property type="entry name" value="P-loop containing nucleotide triphosphate hydrolases"/>
    <property type="match status" value="1"/>
</dbReference>
<dbReference type="SUPFAM" id="SSF50978">
    <property type="entry name" value="WD40 repeat-like"/>
    <property type="match status" value="2"/>
</dbReference>
<evidence type="ECO:0000256" key="6">
    <source>
        <dbReference type="ARBA" id="ARBA00043913"/>
    </source>
</evidence>
<dbReference type="InterPro" id="IPR015943">
    <property type="entry name" value="WD40/YVTN_repeat-like_dom_sf"/>
</dbReference>
<evidence type="ECO:0000313" key="9">
    <source>
        <dbReference type="EMBL" id="WQF77079.1"/>
    </source>
</evidence>
<dbReference type="FunFam" id="3.40.50.300:FF:001638">
    <property type="entry name" value="NACHT and WD40 domain protein"/>
    <property type="match status" value="1"/>
</dbReference>
<evidence type="ECO:0000256" key="7">
    <source>
        <dbReference type="PROSITE-ProRule" id="PRU00221"/>
    </source>
</evidence>
<dbReference type="RefSeq" id="XP_062774303.1">
    <property type="nucleotide sequence ID" value="XM_062918252.1"/>
</dbReference>
<dbReference type="GeneID" id="87938596"/>
<dbReference type="SMART" id="SM00320">
    <property type="entry name" value="WD40"/>
    <property type="match status" value="12"/>
</dbReference>
<dbReference type="Pfam" id="PF00400">
    <property type="entry name" value="WD40"/>
    <property type="match status" value="3"/>
</dbReference>
<protein>
    <recommendedName>
        <fullName evidence="5">Mitochondrial division protein 1</fullName>
    </recommendedName>
</protein>
<keyword evidence="2" id="KW-0677">Repeat</keyword>
<dbReference type="InterPro" id="IPR054471">
    <property type="entry name" value="GPIID_WHD"/>
</dbReference>
<dbReference type="EMBL" id="CP137305">
    <property type="protein sequence ID" value="WQF77079.1"/>
    <property type="molecule type" value="Genomic_DNA"/>
</dbReference>
<dbReference type="CDD" id="cd00200">
    <property type="entry name" value="WD40"/>
    <property type="match status" value="2"/>
</dbReference>
<dbReference type="Pfam" id="PF22939">
    <property type="entry name" value="WHD_GPIID"/>
    <property type="match status" value="1"/>
</dbReference>
<name>A0AAX4I201_9PEZI</name>
<dbReference type="Proteomes" id="UP001322277">
    <property type="component" value="Chromosome 1"/>
</dbReference>
<evidence type="ECO:0000313" key="10">
    <source>
        <dbReference type="Proteomes" id="UP001322277"/>
    </source>
</evidence>
<dbReference type="Pfam" id="PF24883">
    <property type="entry name" value="NPHP3_N"/>
    <property type="match status" value="1"/>
</dbReference>
<evidence type="ECO:0000256" key="3">
    <source>
        <dbReference type="ARBA" id="ARBA00023054"/>
    </source>
</evidence>
<feature type="repeat" description="WD" evidence="7">
    <location>
        <begin position="859"/>
        <end position="900"/>
    </location>
</feature>
<feature type="repeat" description="WD" evidence="7">
    <location>
        <begin position="691"/>
        <end position="732"/>
    </location>
</feature>
<sequence>MSNAAQTINASGNAEVHVGNRTYLQSTENPVLADLRVTNPRHDKKRIQDTKGGLLKDSYVWVLDNPDFCQWRDDQHQRLLWVKGDPGKGKTMLLCGIIDELEATRAQGRLLSYFFCQATDERLNTATAVLRGLIFMLLDQDPSLVSHMKKKYDVAGKALFEDVNAWQAMSEIFTNMLHDSKLQGVWLLVDALDECSTDLEKLLVLIAETSQSTSAKWLVSSRNWLQIEERLRTVAQRLSLEVNAKSVSTAVDSYITFKILQLGQLKGYRDDTASEVRQYLASNADGTFLWVALVCQELEKTQRWKAVQKIKSFPPGLDAFYERMMQRIRGEEDAEFCRQILALVATTYRPPSLAECTTLIEECRDLADDHESLQEIISLCGSFLTIREDTVYFVHQSAKDFLLNKEYTAFDQILPSGIAHQHHVIFSRSLDVLSSTLRRDIYELCSPGVPLEDALPPDPNPLSPLKYSCTHWVDHLEHSNPVESPAHGDVQDNARVHSFLKRHYLHWLEAQSLLQGMPQAVVAMQKLETLVAGTGGPQLTEIVRDALRFVLSYKQCVESFPLQLYTAALLFSPTRSVVRRLFQAEAPAWIAVLSEIDTDWNACLQTLEGHSDWVRSVAFSPDGRQLASASRDSTVKLWDAATGQCQQTLEGHSGTVSSVAFSPDGRQLASASYDKTVKLWDAATGQCQRTLEGHSGWVRSVAFSLDGRQLASASDDKTVKLWDAATGQCQQTLEGHSNWVRSVAFSPDGRQLASASDDKTVKLWDAATGQCQRTLEGHSGSVSSVAFSPDGRQLASASDDKTVKLWDAATGQCQQTLEGHSGWVSSVAFSPDGRQLASGSGDKTVKLWDAATGQCQQTLEGHSGSVMSVAFSLDGRQLASASDDKTVKLWDAATGQCQQTLEGHSNWVTLVAFSPDGRQLASASYDKTVKLWDAATGQCQRTLEGHSGSVSSVAFSPDGRQLASASDDKTVKLWDAATGQCQQTLEGHSGWVSSVAFSPDGRQLASGSGDKTVKLWDAATGQCQRTLEGHGDWVRSVAFSLDGRQLASASDDKTVKLWDAATGQCQRTLEGHGDWVRSVAFSLDGRQLASASDDKTVKLWDAATGQCQQTLEGHSSLENVFEVTIQKPSQGPDDRHHVLSQHGVWITNNSHNILWVPPEYRAECDAVKGSRIALGCQSGRVLLVQFALESQQL</sequence>
<feature type="repeat" description="WD" evidence="7">
    <location>
        <begin position="1027"/>
        <end position="1068"/>
    </location>
</feature>
<dbReference type="InterPro" id="IPR019775">
    <property type="entry name" value="WD40_repeat_CS"/>
</dbReference>
<evidence type="ECO:0000259" key="8">
    <source>
        <dbReference type="PROSITE" id="PS50837"/>
    </source>
</evidence>
<dbReference type="GO" id="GO:0035097">
    <property type="term" value="C:histone methyltransferase complex"/>
    <property type="evidence" value="ECO:0007669"/>
    <property type="project" value="UniProtKB-ARBA"/>
</dbReference>
<dbReference type="Gene3D" id="2.130.10.10">
    <property type="entry name" value="YVTN repeat-like/Quinoprotein amine dehydrogenase"/>
    <property type="match status" value="6"/>
</dbReference>
<organism evidence="9 10">
    <name type="scientific">Colletotrichum destructivum</name>
    <dbReference type="NCBI Taxonomy" id="34406"/>
    <lineage>
        <taxon>Eukaryota</taxon>
        <taxon>Fungi</taxon>
        <taxon>Dikarya</taxon>
        <taxon>Ascomycota</taxon>
        <taxon>Pezizomycotina</taxon>
        <taxon>Sordariomycetes</taxon>
        <taxon>Hypocreomycetidae</taxon>
        <taxon>Glomerellales</taxon>
        <taxon>Glomerellaceae</taxon>
        <taxon>Colletotrichum</taxon>
        <taxon>Colletotrichum destructivum species complex</taxon>
    </lineage>
</organism>
<feature type="repeat" description="WD" evidence="7">
    <location>
        <begin position="607"/>
        <end position="648"/>
    </location>
</feature>
<feature type="repeat" description="WD" evidence="7">
    <location>
        <begin position="943"/>
        <end position="984"/>
    </location>
</feature>
<comment type="function">
    <text evidence="6">Involved in mitochondrial fission. Acts as an adapter protein required to form mitochondrial fission complexes. Formation of these complexes is required to promote constriction and fission of the mitochondrial compartment at a late step in mitochondrial division.</text>
</comment>
<dbReference type="PROSITE" id="PS00678">
    <property type="entry name" value="WD_REPEATS_1"/>
    <property type="match status" value="12"/>
</dbReference>
<dbReference type="InterPro" id="IPR056884">
    <property type="entry name" value="NPHP3-like_N"/>
</dbReference>
<dbReference type="InterPro" id="IPR027417">
    <property type="entry name" value="P-loop_NTPase"/>
</dbReference>
<gene>
    <name evidence="9" type="ORF">CDEST_02093</name>
</gene>
<feature type="repeat" description="WD" evidence="7">
    <location>
        <begin position="985"/>
        <end position="1026"/>
    </location>
</feature>
<reference evidence="10" key="1">
    <citation type="journal article" date="2023" name="bioRxiv">
        <title>Complete genome of the Medicago anthracnose fungus, Colletotrichum destructivum, reveals a mini-chromosome-like region within a core chromosome.</title>
        <authorList>
            <person name="Lapalu N."/>
            <person name="Simon A."/>
            <person name="Lu A."/>
            <person name="Plaumann P.-L."/>
            <person name="Amselem J."/>
            <person name="Pigne S."/>
            <person name="Auger A."/>
            <person name="Koch C."/>
            <person name="Dallery J.-F."/>
            <person name="O'Connell R.J."/>
        </authorList>
    </citation>
    <scope>NUCLEOTIDE SEQUENCE [LARGE SCALE GENOMIC DNA]</scope>
    <source>
        <strain evidence="10">CBS 520.97</strain>
    </source>
</reference>
<dbReference type="PROSITE" id="PS50294">
    <property type="entry name" value="WD_REPEATS_REGION"/>
    <property type="match status" value="12"/>
</dbReference>
<dbReference type="AlphaFoldDB" id="A0AAX4I201"/>
<dbReference type="PRINTS" id="PR00320">
    <property type="entry name" value="GPROTEINBRPT"/>
</dbReference>
<dbReference type="InterPro" id="IPR007111">
    <property type="entry name" value="NACHT_NTPase"/>
</dbReference>
<proteinExistence type="inferred from homology"/>
<evidence type="ECO:0000256" key="2">
    <source>
        <dbReference type="ARBA" id="ARBA00022737"/>
    </source>
</evidence>
<dbReference type="Pfam" id="PF25173">
    <property type="entry name" value="Beta-prop_WDR3_1st"/>
    <property type="match status" value="2"/>
</dbReference>
<evidence type="ECO:0000256" key="5">
    <source>
        <dbReference type="ARBA" id="ARBA00039789"/>
    </source>
</evidence>
<accession>A0AAX4I201</accession>
<feature type="repeat" description="WD" evidence="7">
    <location>
        <begin position="1069"/>
        <end position="1110"/>
    </location>
</feature>
<dbReference type="KEGG" id="cdet:87938596"/>
<evidence type="ECO:0000256" key="1">
    <source>
        <dbReference type="ARBA" id="ARBA00022574"/>
    </source>
</evidence>